<dbReference type="OrthoDB" id="413361at2759"/>
<dbReference type="InterPro" id="IPR013103">
    <property type="entry name" value="RVT_2"/>
</dbReference>
<evidence type="ECO:0000313" key="1">
    <source>
        <dbReference type="EMBL" id="CAB4013975.1"/>
    </source>
</evidence>
<dbReference type="SUPFAM" id="SSF56672">
    <property type="entry name" value="DNA/RNA polymerases"/>
    <property type="match status" value="1"/>
</dbReference>
<dbReference type="InterPro" id="IPR043502">
    <property type="entry name" value="DNA/RNA_pol_sf"/>
</dbReference>
<dbReference type="Proteomes" id="UP001152795">
    <property type="component" value="Unassembled WGS sequence"/>
</dbReference>
<dbReference type="PANTHER" id="PTHR11439:SF467">
    <property type="entry name" value="INTEGRASE CATALYTIC DOMAIN-CONTAINING PROTEIN"/>
    <property type="match status" value="1"/>
</dbReference>
<protein>
    <submittedName>
        <fullName evidence="1">Uncharacterized protein</fullName>
    </submittedName>
</protein>
<proteinExistence type="predicted"/>
<dbReference type="PANTHER" id="PTHR11439">
    <property type="entry name" value="GAG-POL-RELATED RETROTRANSPOSON"/>
    <property type="match status" value="1"/>
</dbReference>
<dbReference type="Pfam" id="PF07727">
    <property type="entry name" value="RVT_2"/>
    <property type="match status" value="1"/>
</dbReference>
<keyword evidence="2" id="KW-1185">Reference proteome</keyword>
<dbReference type="EMBL" id="CACRXK020008099">
    <property type="protein sequence ID" value="CAB4013975.1"/>
    <property type="molecule type" value="Genomic_DNA"/>
</dbReference>
<organism evidence="1 2">
    <name type="scientific">Paramuricea clavata</name>
    <name type="common">Red gorgonian</name>
    <name type="synonym">Violescent sea-whip</name>
    <dbReference type="NCBI Taxonomy" id="317549"/>
    <lineage>
        <taxon>Eukaryota</taxon>
        <taxon>Metazoa</taxon>
        <taxon>Cnidaria</taxon>
        <taxon>Anthozoa</taxon>
        <taxon>Octocorallia</taxon>
        <taxon>Malacalcyonacea</taxon>
        <taxon>Plexauridae</taxon>
        <taxon>Paramuricea</taxon>
    </lineage>
</organism>
<accession>A0A6S7I5D1</accession>
<feature type="non-terminal residue" evidence="1">
    <location>
        <position position="427"/>
    </location>
</feature>
<gene>
    <name evidence="1" type="ORF">PACLA_8A065568</name>
</gene>
<evidence type="ECO:0000313" key="2">
    <source>
        <dbReference type="Proteomes" id="UP001152795"/>
    </source>
</evidence>
<comment type="caution">
    <text evidence="1">The sequence shown here is derived from an EMBL/GenBank/DDBJ whole genome shotgun (WGS) entry which is preliminary data.</text>
</comment>
<sequence>FSKASLLGLCTSDERKSRVFDPILAECFNVFQKKFMQTVNLNDSLPEDQEEPQENKPSSEHVIPGDQDTVDHDEAHVKNNTWTLWNLPEGLKAIDCRWVFKVKYNADGSVKRHKARLVAKGYSQEPGLDYDETFSPVAKYTSIRSLLAIANQLDLEVHQMDVSTAFLNGELEEEIYMKQPEGYVKEGEEELVCKLNKSIYGLKQSSRCWYNTIDQFLKNSGYVQSSSDPCLYIKREGDDIMLIALYVDDLIPASNSKRMLHKEKEVLRKRLEMKDLGEVHYCLGIQVERYRNKKRMRLHRSQCLTNLLKKFGKEECKPAATPVDQGTKLLPNEAEPVEKTKYQALIGGLTYAITGTRPDLAQALGLVNQFCSNPGVENWTAAKRILRYIKGTIDYGVTFDGNKETEVQLNGYVDADWGSNPNGRKSQ</sequence>
<name>A0A6S7I5D1_PARCT</name>
<dbReference type="AlphaFoldDB" id="A0A6S7I5D1"/>
<reference evidence="1" key="1">
    <citation type="submission" date="2020-04" db="EMBL/GenBank/DDBJ databases">
        <authorList>
            <person name="Alioto T."/>
            <person name="Alioto T."/>
            <person name="Gomez Garrido J."/>
        </authorList>
    </citation>
    <scope>NUCLEOTIDE SEQUENCE</scope>
    <source>
        <strain evidence="1">A484AB</strain>
    </source>
</reference>